<dbReference type="OrthoDB" id="9813426at2"/>
<name>A0A1C0Y6W1_9BACL</name>
<evidence type="ECO:0000256" key="2">
    <source>
        <dbReference type="ARBA" id="ARBA00010792"/>
    </source>
</evidence>
<keyword evidence="4 7" id="KW-0812">Transmembrane</keyword>
<evidence type="ECO:0000256" key="7">
    <source>
        <dbReference type="SAM" id="Phobius"/>
    </source>
</evidence>
<keyword evidence="10" id="KW-1185">Reference proteome</keyword>
<dbReference type="RefSeq" id="WP_066547665.1">
    <property type="nucleotide sequence ID" value="NZ_MASJ01000039.1"/>
</dbReference>
<feature type="domain" description="VTT" evidence="8">
    <location>
        <begin position="30"/>
        <end position="161"/>
    </location>
</feature>
<comment type="caution">
    <text evidence="9">The sequence shown here is derived from an EMBL/GenBank/DDBJ whole genome shotgun (WGS) entry which is preliminary data.</text>
</comment>
<keyword evidence="3" id="KW-1003">Cell membrane</keyword>
<dbReference type="Pfam" id="PF09335">
    <property type="entry name" value="VTT_dom"/>
    <property type="match status" value="1"/>
</dbReference>
<accession>A0A1C0Y6W1</accession>
<organism evidence="9 10">
    <name type="scientific">Caryophanon tenue</name>
    <dbReference type="NCBI Taxonomy" id="33978"/>
    <lineage>
        <taxon>Bacteria</taxon>
        <taxon>Bacillati</taxon>
        <taxon>Bacillota</taxon>
        <taxon>Bacilli</taxon>
        <taxon>Bacillales</taxon>
        <taxon>Caryophanaceae</taxon>
        <taxon>Caryophanon</taxon>
    </lineage>
</organism>
<dbReference type="Proteomes" id="UP000093199">
    <property type="component" value="Unassembled WGS sequence"/>
</dbReference>
<gene>
    <name evidence="9" type="ORF">A6M13_05885</name>
</gene>
<evidence type="ECO:0000256" key="4">
    <source>
        <dbReference type="ARBA" id="ARBA00022692"/>
    </source>
</evidence>
<protein>
    <submittedName>
        <fullName evidence="9">Alkaline phosphatase</fullName>
    </submittedName>
</protein>
<proteinExistence type="inferred from homology"/>
<dbReference type="GO" id="GO:0005886">
    <property type="term" value="C:plasma membrane"/>
    <property type="evidence" value="ECO:0007669"/>
    <property type="project" value="UniProtKB-SubCell"/>
</dbReference>
<evidence type="ECO:0000313" key="9">
    <source>
        <dbReference type="EMBL" id="OCS82929.1"/>
    </source>
</evidence>
<evidence type="ECO:0000259" key="8">
    <source>
        <dbReference type="Pfam" id="PF09335"/>
    </source>
</evidence>
<evidence type="ECO:0000256" key="5">
    <source>
        <dbReference type="ARBA" id="ARBA00022989"/>
    </source>
</evidence>
<feature type="transmembrane region" description="Helical" evidence="7">
    <location>
        <begin position="176"/>
        <end position="194"/>
    </location>
</feature>
<dbReference type="InterPro" id="IPR032816">
    <property type="entry name" value="VTT_dom"/>
</dbReference>
<evidence type="ECO:0000256" key="3">
    <source>
        <dbReference type="ARBA" id="ARBA00022475"/>
    </source>
</evidence>
<dbReference type="InterPro" id="IPR051311">
    <property type="entry name" value="DedA_domain"/>
</dbReference>
<comment type="similarity">
    <text evidence="2">Belongs to the DedA family.</text>
</comment>
<evidence type="ECO:0000256" key="6">
    <source>
        <dbReference type="ARBA" id="ARBA00023136"/>
    </source>
</evidence>
<sequence>MEQWIEQLMSDWGYIGVAFLIALENLFPPIPSEFILTFGGFMTTRTSMTIVGVIIASTIGSVFGAICLYMVGKLVRLSVLKRFLSGRMGLILRLKPSDVDKAMVWFQKHGLLTVFFCRFVPVIRSLISIPAGVARMNMTLFLVYTTLGSLIWNTVLICLGAWAGDNWESILATFDSVKYYIFIPVAIIVVYYGYKFVQSRKHMD</sequence>
<comment type="subcellular location">
    <subcellularLocation>
        <location evidence="1">Cell membrane</location>
        <topology evidence="1">Multi-pass membrane protein</topology>
    </subcellularLocation>
</comment>
<dbReference type="PANTHER" id="PTHR42709">
    <property type="entry name" value="ALKALINE PHOSPHATASE LIKE PROTEIN"/>
    <property type="match status" value="1"/>
</dbReference>
<dbReference type="EMBL" id="MASJ01000039">
    <property type="protein sequence ID" value="OCS82929.1"/>
    <property type="molecule type" value="Genomic_DNA"/>
</dbReference>
<reference evidence="9 10" key="1">
    <citation type="submission" date="2016-07" db="EMBL/GenBank/DDBJ databases">
        <title>Caryophanon tenue genome sequencing.</title>
        <authorList>
            <person name="Verma A."/>
            <person name="Pal Y."/>
            <person name="Krishnamurthi S."/>
        </authorList>
    </citation>
    <scope>NUCLEOTIDE SEQUENCE [LARGE SCALE GENOMIC DNA]</scope>
    <source>
        <strain evidence="9 10">DSM 14152</strain>
    </source>
</reference>
<dbReference type="PANTHER" id="PTHR42709:SF6">
    <property type="entry name" value="UNDECAPRENYL PHOSPHATE TRANSPORTER A"/>
    <property type="match status" value="1"/>
</dbReference>
<evidence type="ECO:0000313" key="10">
    <source>
        <dbReference type="Proteomes" id="UP000093199"/>
    </source>
</evidence>
<dbReference type="STRING" id="33978.A6M13_05885"/>
<evidence type="ECO:0000256" key="1">
    <source>
        <dbReference type="ARBA" id="ARBA00004651"/>
    </source>
</evidence>
<dbReference type="AlphaFoldDB" id="A0A1C0Y6W1"/>
<keyword evidence="6 7" id="KW-0472">Membrane</keyword>
<feature type="transmembrane region" description="Helical" evidence="7">
    <location>
        <begin position="141"/>
        <end position="164"/>
    </location>
</feature>
<feature type="transmembrane region" description="Helical" evidence="7">
    <location>
        <begin position="50"/>
        <end position="72"/>
    </location>
</feature>
<feature type="transmembrane region" description="Helical" evidence="7">
    <location>
        <begin position="12"/>
        <end position="30"/>
    </location>
</feature>
<keyword evidence="5 7" id="KW-1133">Transmembrane helix</keyword>